<evidence type="ECO:0000259" key="12">
    <source>
        <dbReference type="Pfam" id="PF02223"/>
    </source>
</evidence>
<dbReference type="SUPFAM" id="SSF52540">
    <property type="entry name" value="P-loop containing nucleoside triphosphate hydrolases"/>
    <property type="match status" value="1"/>
</dbReference>
<dbReference type="PROSITE" id="PS01331">
    <property type="entry name" value="THYMIDYLATE_KINASE"/>
    <property type="match status" value="1"/>
</dbReference>
<comment type="function">
    <text evidence="10 11">Phosphorylation of dTMP to form dTDP in both de novo and salvage pathways of dTTP synthesis.</text>
</comment>
<dbReference type="InterPro" id="IPR018095">
    <property type="entry name" value="Thymidylate_kin_CS"/>
</dbReference>
<evidence type="ECO:0000256" key="8">
    <source>
        <dbReference type="ARBA" id="ARBA00022840"/>
    </source>
</evidence>
<feature type="binding site" evidence="11">
    <location>
        <begin position="8"/>
        <end position="15"/>
    </location>
    <ligand>
        <name>ATP</name>
        <dbReference type="ChEBI" id="CHEBI:30616"/>
    </ligand>
</feature>
<keyword evidence="6 11" id="KW-0547">Nucleotide-binding</keyword>
<dbReference type="AlphaFoldDB" id="A0A2K8KN58"/>
<dbReference type="RefSeq" id="WP_100253909.1">
    <property type="nucleotide sequence ID" value="NZ_CP024870.1"/>
</dbReference>
<dbReference type="Proteomes" id="UP000231179">
    <property type="component" value="Chromosome"/>
</dbReference>
<dbReference type="InterPro" id="IPR018094">
    <property type="entry name" value="Thymidylate_kinase"/>
</dbReference>
<accession>A0A2K8KN58</accession>
<evidence type="ECO:0000256" key="6">
    <source>
        <dbReference type="ARBA" id="ARBA00022741"/>
    </source>
</evidence>
<protein>
    <recommendedName>
        <fullName evidence="3 11">Thymidylate kinase</fullName>
        <ecNumber evidence="2 11">2.7.4.9</ecNumber>
    </recommendedName>
    <alternativeName>
        <fullName evidence="11">dTMP kinase</fullName>
    </alternativeName>
</protein>
<dbReference type="FunFam" id="3.40.50.300:FF:000225">
    <property type="entry name" value="Thymidylate kinase"/>
    <property type="match status" value="1"/>
</dbReference>
<dbReference type="EC" id="2.7.4.9" evidence="2 11"/>
<evidence type="ECO:0000256" key="5">
    <source>
        <dbReference type="ARBA" id="ARBA00022727"/>
    </source>
</evidence>
<proteinExistence type="inferred from homology"/>
<gene>
    <name evidence="11 13" type="primary">tmk</name>
    <name evidence="13" type="ORF">SCLAR_v1c00090</name>
</gene>
<dbReference type="InterPro" id="IPR027417">
    <property type="entry name" value="P-loop_NTPase"/>
</dbReference>
<dbReference type="GO" id="GO:0006235">
    <property type="term" value="P:dTTP biosynthetic process"/>
    <property type="evidence" value="ECO:0007669"/>
    <property type="project" value="UniProtKB-UniRule"/>
</dbReference>
<evidence type="ECO:0000256" key="4">
    <source>
        <dbReference type="ARBA" id="ARBA00022679"/>
    </source>
</evidence>
<dbReference type="EMBL" id="CP024870">
    <property type="protein sequence ID" value="ATX70346.1"/>
    <property type="molecule type" value="Genomic_DNA"/>
</dbReference>
<evidence type="ECO:0000313" key="13">
    <source>
        <dbReference type="EMBL" id="ATX70346.1"/>
    </source>
</evidence>
<evidence type="ECO:0000256" key="9">
    <source>
        <dbReference type="ARBA" id="ARBA00048743"/>
    </source>
</evidence>
<keyword evidence="7 11" id="KW-0418">Kinase</keyword>
<evidence type="ECO:0000256" key="2">
    <source>
        <dbReference type="ARBA" id="ARBA00012980"/>
    </source>
</evidence>
<dbReference type="CDD" id="cd01672">
    <property type="entry name" value="TMPK"/>
    <property type="match status" value="1"/>
</dbReference>
<keyword evidence="8 11" id="KW-0067">ATP-binding</keyword>
<dbReference type="HAMAP" id="MF_00165">
    <property type="entry name" value="Thymidylate_kinase"/>
    <property type="match status" value="1"/>
</dbReference>
<dbReference type="Gene3D" id="3.40.50.300">
    <property type="entry name" value="P-loop containing nucleotide triphosphate hydrolases"/>
    <property type="match status" value="1"/>
</dbReference>
<evidence type="ECO:0000256" key="11">
    <source>
        <dbReference type="HAMAP-Rule" id="MF_00165"/>
    </source>
</evidence>
<dbReference type="GO" id="GO:0006233">
    <property type="term" value="P:dTDP biosynthetic process"/>
    <property type="evidence" value="ECO:0007669"/>
    <property type="project" value="InterPro"/>
</dbReference>
<comment type="similarity">
    <text evidence="1 11">Belongs to the thymidylate kinase family.</text>
</comment>
<sequence length="213" mass="24227">MIFITLEGIDGSGKTTIAKMLKDSMTQKGFKVLLTREPGGEPLAEKIRHMILDHESQPTHWTETLLYIAARKQHLDKIIVPALKSGTLVICDRFMDSTSAYQGHARNIGMADVDEVQNIVLGSTKPDLTIFFDITPNEAQARLINRKRAVDRIEKEKSNFHNAVYEGYQILISEHSDRIKVVDARKTIQEVLTQVEFLVENTINERINRKNAR</sequence>
<feature type="domain" description="Thymidylate kinase-like" evidence="12">
    <location>
        <begin position="6"/>
        <end position="194"/>
    </location>
</feature>
<keyword evidence="14" id="KW-1185">Reference proteome</keyword>
<dbReference type="PANTHER" id="PTHR10344">
    <property type="entry name" value="THYMIDYLATE KINASE"/>
    <property type="match status" value="1"/>
</dbReference>
<dbReference type="PANTHER" id="PTHR10344:SF4">
    <property type="entry name" value="UMP-CMP KINASE 2, MITOCHONDRIAL"/>
    <property type="match status" value="1"/>
</dbReference>
<name>A0A2K8KN58_9MOLU</name>
<evidence type="ECO:0000256" key="1">
    <source>
        <dbReference type="ARBA" id="ARBA00009776"/>
    </source>
</evidence>
<dbReference type="GO" id="GO:0005524">
    <property type="term" value="F:ATP binding"/>
    <property type="evidence" value="ECO:0007669"/>
    <property type="project" value="UniProtKB-UniRule"/>
</dbReference>
<dbReference type="GO" id="GO:0004798">
    <property type="term" value="F:dTMP kinase activity"/>
    <property type="evidence" value="ECO:0007669"/>
    <property type="project" value="UniProtKB-UniRule"/>
</dbReference>
<evidence type="ECO:0000313" key="14">
    <source>
        <dbReference type="Proteomes" id="UP000231179"/>
    </source>
</evidence>
<dbReference type="InterPro" id="IPR039430">
    <property type="entry name" value="Thymidylate_kin-like_dom"/>
</dbReference>
<evidence type="ECO:0000256" key="3">
    <source>
        <dbReference type="ARBA" id="ARBA00017144"/>
    </source>
</evidence>
<dbReference type="Pfam" id="PF02223">
    <property type="entry name" value="Thymidylate_kin"/>
    <property type="match status" value="1"/>
</dbReference>
<keyword evidence="4 11" id="KW-0808">Transferase</keyword>
<dbReference type="GO" id="GO:0005829">
    <property type="term" value="C:cytosol"/>
    <property type="evidence" value="ECO:0007669"/>
    <property type="project" value="TreeGrafter"/>
</dbReference>
<reference evidence="13 14" key="1">
    <citation type="submission" date="2017-11" db="EMBL/GenBank/DDBJ databases">
        <title>Complete genome sequence of Spiroplasma clarkii CN-5 (DSM 19994).</title>
        <authorList>
            <person name="Tsai Y.-M."/>
            <person name="Chang A."/>
            <person name="Lo W.-S."/>
            <person name="Kuo C.-H."/>
        </authorList>
    </citation>
    <scope>NUCLEOTIDE SEQUENCE [LARGE SCALE GENOMIC DNA]</scope>
    <source>
        <strain evidence="13 14">CN-5</strain>
    </source>
</reference>
<dbReference type="NCBIfam" id="TIGR00041">
    <property type="entry name" value="DTMP_kinase"/>
    <property type="match status" value="1"/>
</dbReference>
<dbReference type="GO" id="GO:0006227">
    <property type="term" value="P:dUDP biosynthetic process"/>
    <property type="evidence" value="ECO:0007669"/>
    <property type="project" value="TreeGrafter"/>
</dbReference>
<evidence type="ECO:0000256" key="10">
    <source>
        <dbReference type="ARBA" id="ARBA00057735"/>
    </source>
</evidence>
<organism evidence="13 14">
    <name type="scientific">Spiroplasma clarkii</name>
    <dbReference type="NCBI Taxonomy" id="2139"/>
    <lineage>
        <taxon>Bacteria</taxon>
        <taxon>Bacillati</taxon>
        <taxon>Mycoplasmatota</taxon>
        <taxon>Mollicutes</taxon>
        <taxon>Entomoplasmatales</taxon>
        <taxon>Spiroplasmataceae</taxon>
        <taxon>Spiroplasma</taxon>
    </lineage>
</organism>
<comment type="catalytic activity">
    <reaction evidence="9 11">
        <text>dTMP + ATP = dTDP + ADP</text>
        <dbReference type="Rhea" id="RHEA:13517"/>
        <dbReference type="ChEBI" id="CHEBI:30616"/>
        <dbReference type="ChEBI" id="CHEBI:58369"/>
        <dbReference type="ChEBI" id="CHEBI:63528"/>
        <dbReference type="ChEBI" id="CHEBI:456216"/>
        <dbReference type="EC" id="2.7.4.9"/>
    </reaction>
</comment>
<keyword evidence="5 11" id="KW-0545">Nucleotide biosynthesis</keyword>
<evidence type="ECO:0000256" key="7">
    <source>
        <dbReference type="ARBA" id="ARBA00022777"/>
    </source>
</evidence>